<keyword evidence="1" id="KW-0812">Transmembrane</keyword>
<dbReference type="Proteomes" id="UP000193077">
    <property type="component" value="Unassembled WGS sequence"/>
</dbReference>
<keyword evidence="1" id="KW-0472">Membrane</keyword>
<organism evidence="2 3">
    <name type="scientific">Falsiruegeria litorea R37</name>
    <dbReference type="NCBI Taxonomy" id="1200284"/>
    <lineage>
        <taxon>Bacteria</taxon>
        <taxon>Pseudomonadati</taxon>
        <taxon>Pseudomonadota</taxon>
        <taxon>Alphaproteobacteria</taxon>
        <taxon>Rhodobacterales</taxon>
        <taxon>Roseobacteraceae</taxon>
        <taxon>Falsiruegeria</taxon>
    </lineage>
</organism>
<feature type="transmembrane region" description="Helical" evidence="1">
    <location>
        <begin position="63"/>
        <end position="83"/>
    </location>
</feature>
<evidence type="ECO:0000313" key="2">
    <source>
        <dbReference type="EMBL" id="SLN37493.1"/>
    </source>
</evidence>
<feature type="transmembrane region" description="Helical" evidence="1">
    <location>
        <begin position="38"/>
        <end position="57"/>
    </location>
</feature>
<proteinExistence type="predicted"/>
<feature type="transmembrane region" description="Helical" evidence="1">
    <location>
        <begin position="131"/>
        <end position="156"/>
    </location>
</feature>
<dbReference type="AlphaFoldDB" id="A0A1Y5SC84"/>
<accession>A0A1Y5SC84</accession>
<name>A0A1Y5SC84_9RHOB</name>
<feature type="transmembrane region" description="Helical" evidence="1">
    <location>
        <begin position="6"/>
        <end position="31"/>
    </location>
</feature>
<gene>
    <name evidence="2" type="ORF">TRL7639_01844</name>
</gene>
<dbReference type="OrthoDB" id="7708983at2"/>
<dbReference type="RefSeq" id="WP_085795394.1">
    <property type="nucleotide sequence ID" value="NZ_FWFO01000001.1"/>
</dbReference>
<evidence type="ECO:0000256" key="1">
    <source>
        <dbReference type="SAM" id="Phobius"/>
    </source>
</evidence>
<evidence type="ECO:0000313" key="3">
    <source>
        <dbReference type="Proteomes" id="UP000193077"/>
    </source>
</evidence>
<keyword evidence="1" id="KW-1133">Transmembrane helix</keyword>
<feature type="transmembrane region" description="Helical" evidence="1">
    <location>
        <begin position="103"/>
        <end position="125"/>
    </location>
</feature>
<dbReference type="Pfam" id="PF03596">
    <property type="entry name" value="Cad"/>
    <property type="match status" value="1"/>
</dbReference>
<dbReference type="EMBL" id="FWFO01000001">
    <property type="protein sequence ID" value="SLN37493.1"/>
    <property type="molecule type" value="Genomic_DNA"/>
</dbReference>
<reference evidence="2 3" key="1">
    <citation type="submission" date="2017-03" db="EMBL/GenBank/DDBJ databases">
        <authorList>
            <person name="Afonso C.L."/>
            <person name="Miller P.J."/>
            <person name="Scott M.A."/>
            <person name="Spackman E."/>
            <person name="Goraichik I."/>
            <person name="Dimitrov K.M."/>
            <person name="Suarez D.L."/>
            <person name="Swayne D.E."/>
        </authorList>
    </citation>
    <scope>NUCLEOTIDE SEQUENCE [LARGE SCALE GENOMIC DNA]</scope>
    <source>
        <strain evidence="2 3">CECT 7639</strain>
    </source>
</reference>
<dbReference type="InterPro" id="IPR004676">
    <property type="entry name" value="Cd-R_transporter"/>
</dbReference>
<keyword evidence="3" id="KW-1185">Reference proteome</keyword>
<sequence>MELIAFGVSAAVAQLLTNIDNLAALLALSLVVGKWRAIAGYTAAQAVILTLAMVVAVGSDQLVPSNVGLLGLIPVGLGLRGLWQQFRRDDGGHTETFSRGSSFLMTSLLFLSLSMDSFAVMAPVLADSAPLFRIAALISAIVAVLALGAIGLVFAVTARATGPWTQRFERLAPFVMIAAGIYVLLDSGTDLL</sequence>
<feature type="transmembrane region" description="Helical" evidence="1">
    <location>
        <begin position="168"/>
        <end position="185"/>
    </location>
</feature>
<protein>
    <submittedName>
        <fullName evidence="2">Cadmium resistance transporter</fullName>
    </submittedName>
</protein>